<evidence type="ECO:0000313" key="2">
    <source>
        <dbReference type="Proteomes" id="UP000501926"/>
    </source>
</evidence>
<dbReference type="EMBL" id="CP049055">
    <property type="protein sequence ID" value="QII11854.1"/>
    <property type="molecule type" value="Genomic_DNA"/>
</dbReference>
<sequence length="38" mass="4840">MPENRGRFKKQHIKVFYRKKYSNLKTLYFKGYIFYCEN</sequence>
<dbReference type="AlphaFoldDB" id="A0A6G7GR64"/>
<evidence type="ECO:0000313" key="1">
    <source>
        <dbReference type="EMBL" id="QII11854.1"/>
    </source>
</evidence>
<organism evidence="1 2">
    <name type="scientific">Kuenenia stuttgartiensis</name>
    <dbReference type="NCBI Taxonomy" id="174633"/>
    <lineage>
        <taxon>Bacteria</taxon>
        <taxon>Pseudomonadati</taxon>
        <taxon>Planctomycetota</taxon>
        <taxon>Candidatus Brocadiia</taxon>
        <taxon>Candidatus Brocadiales</taxon>
        <taxon>Candidatus Brocadiaceae</taxon>
        <taxon>Candidatus Kuenenia</taxon>
    </lineage>
</organism>
<proteinExistence type="predicted"/>
<accession>A0A6G7GR64</accession>
<gene>
    <name evidence="1" type="ORF">KsCSTR_24750</name>
</gene>
<protein>
    <submittedName>
        <fullName evidence="1">Uncharacterized protein</fullName>
    </submittedName>
</protein>
<dbReference type="Proteomes" id="UP000501926">
    <property type="component" value="Chromosome"/>
</dbReference>
<reference evidence="1 2" key="1">
    <citation type="submission" date="2020-02" db="EMBL/GenBank/DDBJ databases">
        <title>Newly sequenced genome of strain CSTR1 showed variability in Candidatus Kuenenia stuttgartiensis genomes.</title>
        <authorList>
            <person name="Ding C."/>
            <person name="Adrian L."/>
        </authorList>
    </citation>
    <scope>NUCLEOTIDE SEQUENCE [LARGE SCALE GENOMIC DNA]</scope>
    <source>
        <strain evidence="1 2">CSTR1</strain>
    </source>
</reference>
<name>A0A6G7GR64_KUEST</name>